<organism evidence="1 2">
    <name type="scientific">Streptomyces liliiviolaceus</name>
    <dbReference type="NCBI Taxonomy" id="2823109"/>
    <lineage>
        <taxon>Bacteria</taxon>
        <taxon>Bacillati</taxon>
        <taxon>Actinomycetota</taxon>
        <taxon>Actinomycetes</taxon>
        <taxon>Kitasatosporales</taxon>
        <taxon>Streptomycetaceae</taxon>
        <taxon>Streptomyces</taxon>
    </lineage>
</organism>
<dbReference type="PANTHER" id="PTHR33498:SF1">
    <property type="entry name" value="TRANSPOSASE FOR INSERTION SEQUENCE ELEMENT IS1557"/>
    <property type="match status" value="1"/>
</dbReference>
<sequence length="96" mass="10918">MRQFAAMLDFRDAGPLPDWVEHLAVSRLSTLASRARAIREDQHAVVEGVTTPFNSGVNEIRITDLKRQKGIMAWRAGVLLLHDRVIRVAGLRRRYP</sequence>
<dbReference type="EMBL" id="JAGPYQ010000001">
    <property type="protein sequence ID" value="MBQ0850302.1"/>
    <property type="molecule type" value="Genomic_DNA"/>
</dbReference>
<dbReference type="RefSeq" id="WP_210884359.1">
    <property type="nucleotide sequence ID" value="NZ_JAGPYQ010000001.1"/>
</dbReference>
<dbReference type="InterPro" id="IPR047951">
    <property type="entry name" value="Transpos_ISL3"/>
</dbReference>
<accession>A0A941B7X5</accession>
<gene>
    <name evidence="1" type="ORF">J8N05_19125</name>
</gene>
<dbReference type="AlphaFoldDB" id="A0A941B7X5"/>
<keyword evidence="2" id="KW-1185">Reference proteome</keyword>
<reference evidence="1 2" key="1">
    <citation type="submission" date="2021-04" db="EMBL/GenBank/DDBJ databases">
        <authorList>
            <person name="Tang X."/>
            <person name="Zhou X."/>
            <person name="Chen X."/>
            <person name="Cernava T."/>
            <person name="Zhang C."/>
        </authorList>
    </citation>
    <scope>NUCLEOTIDE SEQUENCE [LARGE SCALE GENOMIC DNA]</scope>
    <source>
        <strain evidence="1 2">BH-SS-21</strain>
    </source>
</reference>
<name>A0A941B7X5_9ACTN</name>
<dbReference type="Proteomes" id="UP000677413">
    <property type="component" value="Unassembled WGS sequence"/>
</dbReference>
<evidence type="ECO:0000313" key="1">
    <source>
        <dbReference type="EMBL" id="MBQ0850302.1"/>
    </source>
</evidence>
<comment type="caution">
    <text evidence="1">The sequence shown here is derived from an EMBL/GenBank/DDBJ whole genome shotgun (WGS) entry which is preliminary data.</text>
</comment>
<proteinExistence type="predicted"/>
<dbReference type="PANTHER" id="PTHR33498">
    <property type="entry name" value="TRANSPOSASE FOR INSERTION SEQUENCE ELEMENT IS1557"/>
    <property type="match status" value="1"/>
</dbReference>
<evidence type="ECO:0000313" key="2">
    <source>
        <dbReference type="Proteomes" id="UP000677413"/>
    </source>
</evidence>
<protein>
    <submittedName>
        <fullName evidence="1">Transposase</fullName>
    </submittedName>
</protein>